<keyword evidence="3" id="KW-0028">Amino-acid biosynthesis</keyword>
<dbReference type="HAMAP" id="MF_01032">
    <property type="entry name" value="LeuD_type2"/>
    <property type="match status" value="1"/>
</dbReference>
<dbReference type="InterPro" id="IPR050075">
    <property type="entry name" value="LeuD"/>
</dbReference>
<evidence type="ECO:0000256" key="3">
    <source>
        <dbReference type="HAMAP-Rule" id="MF_01032"/>
    </source>
</evidence>
<dbReference type="Pfam" id="PF00694">
    <property type="entry name" value="Aconitase_C"/>
    <property type="match status" value="1"/>
</dbReference>
<dbReference type="Gene3D" id="3.20.19.10">
    <property type="entry name" value="Aconitase, domain 4"/>
    <property type="match status" value="1"/>
</dbReference>
<dbReference type="AlphaFoldDB" id="A0A147JVC5"/>
<comment type="pathway">
    <text evidence="3">Amino-acid biosynthesis; L-leucine biosynthesis; L-leucine from 3-methyl-2-oxobutanoate: step 2/4.</text>
</comment>
<sequence>MTIKGQVWKFGDAVSTDAIISGKYKFKTIDLEELSQHAMETLVPDFAKRVKRGDVIVAGENFGCGSSREQAPLVLKHLGVGAIVAKSFARIFYRNCVNVGLPVVECREAPDRTRQGDTLEIDLRKGLVVNLTTGETFRAKPMPEFLLQMLEDGGLVEQFKKYGEFRWSTLSR</sequence>
<dbReference type="UniPathway" id="UPA00048">
    <property type="reaction ID" value="UER00071"/>
</dbReference>
<comment type="function">
    <text evidence="3">Catalyzes the isomerization between 2-isopropylmalate and 3-isopropylmalate, via the formation of 2-isopropylmaleate.</text>
</comment>
<dbReference type="InterPro" id="IPR000573">
    <property type="entry name" value="AconitaseA/IPMdHydase_ssu_swvl"/>
</dbReference>
<protein>
    <recommendedName>
        <fullName evidence="3">3-isopropylmalate dehydratase small subunit</fullName>
        <ecNumber evidence="3">4.2.1.33</ecNumber>
    </recommendedName>
    <alternativeName>
        <fullName evidence="3">Alpha-IPM isomerase</fullName>
        <shortName evidence="3">IPMI</shortName>
    </alternativeName>
    <alternativeName>
        <fullName evidence="3">Isopropylmalate isomerase</fullName>
    </alternativeName>
</protein>
<gene>
    <name evidence="3" type="primary">leuD</name>
    <name evidence="5" type="ORF">APZ16_05975</name>
</gene>
<comment type="similarity">
    <text evidence="1 3">Belongs to the LeuD family. LeuD type 2 subfamily.</text>
</comment>
<feature type="domain" description="Aconitase A/isopropylmalate dehydratase small subunit swivel" evidence="4">
    <location>
        <begin position="40"/>
        <end position="101"/>
    </location>
</feature>
<dbReference type="PANTHER" id="PTHR43345">
    <property type="entry name" value="3-ISOPROPYLMALATE DEHYDRATASE SMALL SUBUNIT 2-RELATED-RELATED"/>
    <property type="match status" value="1"/>
</dbReference>
<name>A0A147JVC5_HADYE</name>
<dbReference type="CDD" id="cd01577">
    <property type="entry name" value="IPMI_Swivel"/>
    <property type="match status" value="1"/>
</dbReference>
<comment type="catalytic activity">
    <reaction evidence="3">
        <text>(2R,3S)-3-isopropylmalate = (2S)-2-isopropylmalate</text>
        <dbReference type="Rhea" id="RHEA:32287"/>
        <dbReference type="ChEBI" id="CHEBI:1178"/>
        <dbReference type="ChEBI" id="CHEBI:35121"/>
        <dbReference type="EC" id="4.2.1.33"/>
    </reaction>
</comment>
<dbReference type="InterPro" id="IPR015928">
    <property type="entry name" value="Aconitase/3IPM_dehydase_swvl"/>
</dbReference>
<dbReference type="InterPro" id="IPR011827">
    <property type="entry name" value="LeuD_type2/HacB/DmdB"/>
</dbReference>
<keyword evidence="2 3" id="KW-0456">Lyase</keyword>
<reference evidence="5 6" key="1">
    <citation type="journal article" date="2016" name="Nat. Microbiol.">
        <title>Genomic inference of the metabolism of cosmopolitan subsurface Archaea, Hadesarchaea.</title>
        <authorList>
            <person name="Baker B.J."/>
            <person name="Saw J.H."/>
            <person name="Lind A.E."/>
            <person name="Lazar C.S."/>
            <person name="Hinrichs K.-U."/>
            <person name="Teske A.P."/>
            <person name="Ettema T.J."/>
        </authorList>
    </citation>
    <scope>NUCLEOTIDE SEQUENCE [LARGE SCALE GENOMIC DNA]</scope>
</reference>
<evidence type="ECO:0000313" key="5">
    <source>
        <dbReference type="EMBL" id="KUO40391.1"/>
    </source>
</evidence>
<dbReference type="EMBL" id="LQMQ01000042">
    <property type="protein sequence ID" value="KUO40391.1"/>
    <property type="molecule type" value="Genomic_DNA"/>
</dbReference>
<evidence type="ECO:0000256" key="2">
    <source>
        <dbReference type="ARBA" id="ARBA00023239"/>
    </source>
</evidence>
<evidence type="ECO:0000313" key="6">
    <source>
        <dbReference type="Proteomes" id="UP000074294"/>
    </source>
</evidence>
<proteinExistence type="inferred from homology"/>
<dbReference type="Proteomes" id="UP000074294">
    <property type="component" value="Unassembled WGS sequence"/>
</dbReference>
<evidence type="ECO:0000259" key="4">
    <source>
        <dbReference type="Pfam" id="PF00694"/>
    </source>
</evidence>
<keyword evidence="3" id="KW-0100">Branched-chain amino acid biosynthesis</keyword>
<dbReference type="EC" id="4.2.1.33" evidence="3"/>
<dbReference type="GO" id="GO:0003861">
    <property type="term" value="F:3-isopropylmalate dehydratase activity"/>
    <property type="evidence" value="ECO:0007669"/>
    <property type="project" value="UniProtKB-UniRule"/>
</dbReference>
<keyword evidence="3" id="KW-0432">Leucine biosynthesis</keyword>
<dbReference type="InterPro" id="IPR033940">
    <property type="entry name" value="IPMI_Swivel"/>
</dbReference>
<dbReference type="NCBIfam" id="TIGR02087">
    <property type="entry name" value="LEUD_arch"/>
    <property type="match status" value="1"/>
</dbReference>
<dbReference type="STRING" id="1776334.APZ16_05975"/>
<comment type="subunit">
    <text evidence="3">Heterodimer of LeuC and LeuD.</text>
</comment>
<organism evidence="5 6">
    <name type="scientific">Hadarchaeum yellowstonense</name>
    <dbReference type="NCBI Taxonomy" id="1776334"/>
    <lineage>
        <taxon>Archaea</taxon>
        <taxon>Methanobacteriati</taxon>
        <taxon>Candidatus Hadarchaeota</taxon>
        <taxon>Candidatus Hadarchaeia</taxon>
        <taxon>Candidatus Hadarchaeales</taxon>
        <taxon>Candidatus Hadarchaeaceae</taxon>
        <taxon>Candidatus Hadarchaeum</taxon>
    </lineage>
</organism>
<dbReference type="GO" id="GO:0009098">
    <property type="term" value="P:L-leucine biosynthetic process"/>
    <property type="evidence" value="ECO:0007669"/>
    <property type="project" value="UniProtKB-UniRule"/>
</dbReference>
<dbReference type="SUPFAM" id="SSF52016">
    <property type="entry name" value="LeuD/IlvD-like"/>
    <property type="match status" value="1"/>
</dbReference>
<accession>A0A147JVC5</accession>
<dbReference type="PANTHER" id="PTHR43345:SF2">
    <property type="entry name" value="3-ISOPROPYLMALATE DEHYDRATASE SMALL SUBUNIT 1"/>
    <property type="match status" value="1"/>
</dbReference>
<evidence type="ECO:0000256" key="1">
    <source>
        <dbReference type="ARBA" id="ARBA00009869"/>
    </source>
</evidence>
<comment type="caution">
    <text evidence="5">The sequence shown here is derived from an EMBL/GenBank/DDBJ whole genome shotgun (WGS) entry which is preliminary data.</text>
</comment>